<dbReference type="PANTHER" id="PTHR46825">
    <property type="entry name" value="D-ALANYL-D-ALANINE-CARBOXYPEPTIDASE/ENDOPEPTIDASE AMPH"/>
    <property type="match status" value="1"/>
</dbReference>
<organism evidence="3 4">
    <name type="scientific">Rheinheimera tangshanensis</name>
    <dbReference type="NCBI Taxonomy" id="400153"/>
    <lineage>
        <taxon>Bacteria</taxon>
        <taxon>Pseudomonadati</taxon>
        <taxon>Pseudomonadota</taxon>
        <taxon>Gammaproteobacteria</taxon>
        <taxon>Chromatiales</taxon>
        <taxon>Chromatiaceae</taxon>
        <taxon>Rheinheimera</taxon>
    </lineage>
</organism>
<evidence type="ECO:0000259" key="2">
    <source>
        <dbReference type="Pfam" id="PF00144"/>
    </source>
</evidence>
<dbReference type="AlphaFoldDB" id="A0A5C8LRU6"/>
<feature type="transmembrane region" description="Helical" evidence="1">
    <location>
        <begin position="614"/>
        <end position="637"/>
    </location>
</feature>
<dbReference type="SUPFAM" id="SSF56601">
    <property type="entry name" value="beta-lactamase/transpeptidase-like"/>
    <property type="match status" value="1"/>
</dbReference>
<sequence length="643" mass="71029">MAYYRIVWSLSTTSDMDVVMRNWIFGLLLCLGAVVTAAEQPQVAQAEFEQFLDELIQPHMDKAVLSNVSVALVYNNQLVVSRGYGFADQPNGQKLDPSQHLIRPGSVSKLLTWTAVMQLVEQGLIDLDADINNYLDFTIPSHPSGPVTMRHLMTHRAGFEDVLRDLMATSPEQLVSNEEWLKRWVPQRVFAAGTVPAYSNYGAALAGYIVERVSKVPFEHYIEQHIFQPLGMKNSSFRQPVSDALAGQIAKIYDISGEKQVPYDYISPIPAGSLSATAQDMGLFMAAFLADAAPLLSAKSRDLMLSYSAPHVDGVPSMSLGFIRADEQAQQIWGHSGNTRTYHSHLMLIPEVGAGLFVSIGSAAGRAQAYELRQALNTAFIKKYLPAKAIETLLHSDPAGAKQRADEVAGYYQNSRTSFSTLLAVLQPLYRLKVTATETGDLILAGYNKADNTPWLWREIQPYLWQQHGGQDKLSAWVKPNQSVMLNIGALAAVQSWNKVHPLANAAVLVPVWCSALVILLLAVLKLPYLWFRYKKLWLQQTGAIAVIAVACCALALFAGLALLNQALDGIYSFAPSDLLIRAAQLLCFLAVIGMLPAWLLLKQSIASGIWLQRIQHGLTLLAFLFIASYLAVYNLWSVQLYY</sequence>
<feature type="transmembrane region" description="Helical" evidence="1">
    <location>
        <begin position="584"/>
        <end position="602"/>
    </location>
</feature>
<feature type="transmembrane region" description="Helical" evidence="1">
    <location>
        <begin position="544"/>
        <end position="564"/>
    </location>
</feature>
<accession>A0A5C8LRU6</accession>
<dbReference type="EMBL" id="VRLR01000013">
    <property type="protein sequence ID" value="TXK78282.1"/>
    <property type="molecule type" value="Genomic_DNA"/>
</dbReference>
<dbReference type="Pfam" id="PF00144">
    <property type="entry name" value="Beta-lactamase"/>
    <property type="match status" value="1"/>
</dbReference>
<comment type="caution">
    <text evidence="3">The sequence shown here is derived from an EMBL/GenBank/DDBJ whole genome shotgun (WGS) entry which is preliminary data.</text>
</comment>
<dbReference type="Proteomes" id="UP000321814">
    <property type="component" value="Unassembled WGS sequence"/>
</dbReference>
<dbReference type="Gene3D" id="3.40.710.10">
    <property type="entry name" value="DD-peptidase/beta-lactamase superfamily"/>
    <property type="match status" value="1"/>
</dbReference>
<keyword evidence="4" id="KW-1185">Reference proteome</keyword>
<evidence type="ECO:0000313" key="4">
    <source>
        <dbReference type="Proteomes" id="UP000321814"/>
    </source>
</evidence>
<reference evidence="3 4" key="1">
    <citation type="submission" date="2019-08" db="EMBL/GenBank/DDBJ databases">
        <title>Draft genome analysis of Rheinheimera tangshanensis isolated from the roots of fresh rice plants (Oryza sativa).</title>
        <authorList>
            <person name="Yu Q."/>
            <person name="Qi Y."/>
            <person name="Zhang H."/>
            <person name="Pu J."/>
        </authorList>
    </citation>
    <scope>NUCLEOTIDE SEQUENCE [LARGE SCALE GENOMIC DNA]</scope>
    <source>
        <strain evidence="3 4">JA3-B52</strain>
    </source>
</reference>
<keyword evidence="1" id="KW-0472">Membrane</keyword>
<dbReference type="InterPro" id="IPR012338">
    <property type="entry name" value="Beta-lactam/transpept-like"/>
</dbReference>
<proteinExistence type="predicted"/>
<evidence type="ECO:0000256" key="1">
    <source>
        <dbReference type="SAM" id="Phobius"/>
    </source>
</evidence>
<dbReference type="InterPro" id="IPR050491">
    <property type="entry name" value="AmpC-like"/>
</dbReference>
<dbReference type="InterPro" id="IPR001466">
    <property type="entry name" value="Beta-lactam-related"/>
</dbReference>
<gene>
    <name evidence="3" type="ORF">FU839_16245</name>
</gene>
<evidence type="ECO:0000313" key="3">
    <source>
        <dbReference type="EMBL" id="TXK78282.1"/>
    </source>
</evidence>
<feature type="domain" description="Beta-lactamase-related" evidence="2">
    <location>
        <begin position="52"/>
        <end position="358"/>
    </location>
</feature>
<keyword evidence="1" id="KW-0812">Transmembrane</keyword>
<feature type="transmembrane region" description="Helical" evidence="1">
    <location>
        <begin position="508"/>
        <end position="532"/>
    </location>
</feature>
<dbReference type="OrthoDB" id="9799367at2"/>
<keyword evidence="1" id="KW-1133">Transmembrane helix</keyword>
<protein>
    <submittedName>
        <fullName evidence="3">Beta-lactamase family protein</fullName>
    </submittedName>
</protein>
<name>A0A5C8LRU6_9GAMM</name>
<dbReference type="PANTHER" id="PTHR46825:SF9">
    <property type="entry name" value="BETA-LACTAMASE-RELATED DOMAIN-CONTAINING PROTEIN"/>
    <property type="match status" value="1"/>
</dbReference>